<dbReference type="Proteomes" id="UP000011555">
    <property type="component" value="Unassembled WGS sequence"/>
</dbReference>
<evidence type="ECO:0000313" key="2">
    <source>
        <dbReference type="EMBL" id="APW97610.1"/>
    </source>
</evidence>
<dbReference type="KEGG" id="hlc:CHINAEXTREME07410"/>
<dbReference type="eggNOG" id="ENOG502N5F9">
    <property type="taxonomic scope" value="Archaea"/>
</dbReference>
<reference evidence="2 5" key="1">
    <citation type="journal article" date="2011" name="J. Bacteriol.">
        <title>Genome sequence of Halobiforma lacisalsi AJ5, an extremely halophilic archaeon which harbors a bop gene.</title>
        <authorList>
            <person name="Jiang X."/>
            <person name="Wang S."/>
            <person name="Cheng H."/>
            <person name="Huo Y."/>
            <person name="Zhang X."/>
            <person name="Zhu X."/>
            <person name="Han X."/>
            <person name="Ni P."/>
            <person name="Wu M."/>
        </authorList>
    </citation>
    <scope>NUCLEOTIDE SEQUENCE [LARGE SCALE GENOMIC DNA]</scope>
    <source>
        <strain evidence="2 5">AJ5</strain>
    </source>
</reference>
<feature type="compositionally biased region" description="Acidic residues" evidence="1">
    <location>
        <begin position="36"/>
        <end position="55"/>
    </location>
</feature>
<accession>M0LUA3</accession>
<dbReference type="EMBL" id="AOLZ01000013">
    <property type="protein sequence ID" value="EMA37006.1"/>
    <property type="molecule type" value="Genomic_DNA"/>
</dbReference>
<evidence type="ECO:0000313" key="4">
    <source>
        <dbReference type="Proteomes" id="UP000011555"/>
    </source>
</evidence>
<evidence type="ECO:0000313" key="5">
    <source>
        <dbReference type="Proteomes" id="UP000186547"/>
    </source>
</evidence>
<protein>
    <submittedName>
        <fullName evidence="3">PEGA domain-containing protein</fullName>
    </submittedName>
    <submittedName>
        <fullName evidence="2">S-layer protein</fullName>
    </submittedName>
</protein>
<dbReference type="STRING" id="358396.CHINAEXTREME_07410"/>
<evidence type="ECO:0000256" key="1">
    <source>
        <dbReference type="SAM" id="MobiDB-lite"/>
    </source>
</evidence>
<reference evidence="2" key="3">
    <citation type="submission" date="2017-01" db="EMBL/GenBank/DDBJ databases">
        <authorList>
            <person name="Mah S.A."/>
            <person name="Swanson W.J."/>
            <person name="Moy G.W."/>
            <person name="Vacquier V.D."/>
        </authorList>
    </citation>
    <scope>NUCLEOTIDE SEQUENCE</scope>
    <source>
        <strain evidence="2">AJ5</strain>
    </source>
</reference>
<organism evidence="3 4">
    <name type="scientific">Natronobacterium lacisalsi AJ5</name>
    <dbReference type="NCBI Taxonomy" id="358396"/>
    <lineage>
        <taxon>Archaea</taxon>
        <taxon>Methanobacteriati</taxon>
        <taxon>Methanobacteriota</taxon>
        <taxon>Stenosarchaea group</taxon>
        <taxon>Halobacteria</taxon>
        <taxon>Halobacteriales</taxon>
        <taxon>Natrialbaceae</taxon>
        <taxon>Natronobacterium</taxon>
    </lineage>
</organism>
<feature type="region of interest" description="Disordered" evidence="1">
    <location>
        <begin position="34"/>
        <end position="70"/>
    </location>
</feature>
<gene>
    <name evidence="3" type="ORF">C445_02151</name>
    <name evidence="2" type="ORF">CHINAEXTREME_07410</name>
</gene>
<keyword evidence="4" id="KW-1185">Reference proteome</keyword>
<proteinExistence type="predicted"/>
<dbReference type="PROSITE" id="PS51257">
    <property type="entry name" value="PROKAR_LIPOPROTEIN"/>
    <property type="match status" value="1"/>
</dbReference>
<name>M0LUA3_NATLA</name>
<dbReference type="AlphaFoldDB" id="M0LUA3"/>
<dbReference type="EMBL" id="CP019285">
    <property type="protein sequence ID" value="APW97610.1"/>
    <property type="molecule type" value="Genomic_DNA"/>
</dbReference>
<evidence type="ECO:0000313" key="3">
    <source>
        <dbReference type="EMBL" id="EMA37006.1"/>
    </source>
</evidence>
<reference evidence="3 4" key="2">
    <citation type="journal article" date="2014" name="PLoS Genet.">
        <title>Phylogenetically driven sequencing of extremely halophilic archaea reveals strategies for static and dynamic osmo-response.</title>
        <authorList>
            <person name="Becker E.A."/>
            <person name="Seitzer P.M."/>
            <person name="Tritt A."/>
            <person name="Larsen D."/>
            <person name="Krusor M."/>
            <person name="Yao A.I."/>
            <person name="Wu D."/>
            <person name="Madern D."/>
            <person name="Eisen J.A."/>
            <person name="Darling A.E."/>
            <person name="Facciotti M.T."/>
        </authorList>
    </citation>
    <scope>NUCLEOTIDE SEQUENCE [LARGE SCALE GENOMIC DNA]</scope>
    <source>
        <strain evidence="3 4">AJ5</strain>
    </source>
</reference>
<sequence length="150" mass="16201">MNAGFREDVSRRSLSRRRFGAGLTALAAVGLAGCTGDEEQEESDDSADFELDDPGDLTIRLENEDGDPVSSGVAVTIENEEEDFTANYQNNIQDGEITGASLIYEGEYTITVESVDDEFETVEESVTLEEDEDETVTIVLEGATGDSDAE</sequence>
<dbReference type="Proteomes" id="UP000186547">
    <property type="component" value="Chromosome"/>
</dbReference>